<accession>A0A3P9NNS9</accession>
<reference evidence="1" key="3">
    <citation type="submission" date="2025-09" db="UniProtKB">
        <authorList>
            <consortium name="Ensembl"/>
        </authorList>
    </citation>
    <scope>IDENTIFICATION</scope>
    <source>
        <strain evidence="1">Guanapo</strain>
    </source>
</reference>
<keyword evidence="2" id="KW-1185">Reference proteome</keyword>
<dbReference type="GeneTree" id="ENSGT00990000209425"/>
<dbReference type="AlphaFoldDB" id="A0A3P9NNS9"/>
<dbReference type="Proteomes" id="UP000242638">
    <property type="component" value="Unassembled WGS sequence"/>
</dbReference>
<dbReference type="Ensembl" id="ENSPRET00000011346.1">
    <property type="protein sequence ID" value="ENSPREP00000011219.1"/>
    <property type="gene ID" value="ENSPREG00000007654.1"/>
</dbReference>
<evidence type="ECO:0000313" key="1">
    <source>
        <dbReference type="Ensembl" id="ENSPREP00000011219.1"/>
    </source>
</evidence>
<reference evidence="2" key="1">
    <citation type="submission" date="2013-11" db="EMBL/GenBank/DDBJ databases">
        <title>The genomic landscape of the Guanapo guppy.</title>
        <authorList>
            <person name="Kuenstner A."/>
            <person name="Dreyer C."/>
        </authorList>
    </citation>
    <scope>NUCLEOTIDE SEQUENCE</scope>
    <source>
        <strain evidence="2">Guanapo</strain>
    </source>
</reference>
<evidence type="ECO:0000313" key="2">
    <source>
        <dbReference type="Proteomes" id="UP000242638"/>
    </source>
</evidence>
<name>A0A3P9NNS9_POERE</name>
<reference evidence="1" key="2">
    <citation type="submission" date="2025-08" db="UniProtKB">
        <authorList>
            <consortium name="Ensembl"/>
        </authorList>
    </citation>
    <scope>IDENTIFICATION</scope>
    <source>
        <strain evidence="1">Guanapo</strain>
    </source>
</reference>
<proteinExistence type="predicted"/>
<protein>
    <submittedName>
        <fullName evidence="1">Uncharacterized protein</fullName>
    </submittedName>
</protein>
<sequence>MSCAVFFSSFQRNNGEHASQGPCRPGFSQSFYSVQISRDVLQGQGVLKGKHLNWAVRWFTFLVEVSSLILVFH</sequence>
<organism evidence="1 2">
    <name type="scientific">Poecilia reticulata</name>
    <name type="common">Guppy</name>
    <name type="synonym">Acanthophacelus reticulatus</name>
    <dbReference type="NCBI Taxonomy" id="8081"/>
    <lineage>
        <taxon>Eukaryota</taxon>
        <taxon>Metazoa</taxon>
        <taxon>Chordata</taxon>
        <taxon>Craniata</taxon>
        <taxon>Vertebrata</taxon>
        <taxon>Euteleostomi</taxon>
        <taxon>Actinopterygii</taxon>
        <taxon>Neopterygii</taxon>
        <taxon>Teleostei</taxon>
        <taxon>Neoteleostei</taxon>
        <taxon>Acanthomorphata</taxon>
        <taxon>Ovalentaria</taxon>
        <taxon>Atherinomorphae</taxon>
        <taxon>Cyprinodontiformes</taxon>
        <taxon>Poeciliidae</taxon>
        <taxon>Poeciliinae</taxon>
        <taxon>Poecilia</taxon>
    </lineage>
</organism>